<accession>A0A0R1ZHP7</accession>
<dbReference type="RefSeq" id="WP_057907169.1">
    <property type="nucleotide sequence ID" value="NZ_AYYZ01000030.1"/>
</dbReference>
<proteinExistence type="predicted"/>
<evidence type="ECO:0000313" key="4">
    <source>
        <dbReference type="Proteomes" id="UP000051291"/>
    </source>
</evidence>
<dbReference type="NCBIfam" id="TIGR00762">
    <property type="entry name" value="DegV"/>
    <property type="match status" value="1"/>
</dbReference>
<sequence length="285" mass="32350">MKTAILTDSAAIIAPQIKHKLAIKTLSLPLLLNGKRYYEKYDYDRQQVKATLHEKNSFLMCGQVSVTAIDEFLNELIDKGYTDVIWVHLDNDISGLGNNLRSYQQRHDQINIHLVDSYSMGVAEGNLAVLAAKLVAQGKDWNAIEPILKEVRNSYRTVMILKNLRHISTTGYVRNGVFPIQKTIFRPQTLMSFNAQGQLEVQNAYMQHSKLSRKIRRMIMPAYQEMAGQLQITITAIRTRHNDQVISRLIKAINRTFPAAQIKLSEMNLSMIAHIGTDGIVISWG</sequence>
<comment type="caution">
    <text evidence="3">The sequence shown here is derived from an EMBL/GenBank/DDBJ whole genome shotgun (WGS) entry which is preliminary data.</text>
</comment>
<evidence type="ECO:0000256" key="1">
    <source>
        <dbReference type="ARBA" id="ARBA00003238"/>
    </source>
</evidence>
<evidence type="ECO:0000313" key="3">
    <source>
        <dbReference type="EMBL" id="KRM51531.1"/>
    </source>
</evidence>
<protein>
    <recommendedName>
        <fullName evidence="5">DegV family protein</fullName>
    </recommendedName>
</protein>
<organism evidence="3 4">
    <name type="scientific">Ligilactobacillus araffinosus DSM 20653</name>
    <dbReference type="NCBI Taxonomy" id="1423820"/>
    <lineage>
        <taxon>Bacteria</taxon>
        <taxon>Bacillati</taxon>
        <taxon>Bacillota</taxon>
        <taxon>Bacilli</taxon>
        <taxon>Lactobacillales</taxon>
        <taxon>Lactobacillaceae</taxon>
        <taxon>Ligilactobacillus</taxon>
    </lineage>
</organism>
<dbReference type="STRING" id="1423820.FC64_GL001341"/>
<dbReference type="EMBL" id="AYYZ01000030">
    <property type="protein sequence ID" value="KRM51531.1"/>
    <property type="molecule type" value="Genomic_DNA"/>
</dbReference>
<dbReference type="InterPro" id="IPR003797">
    <property type="entry name" value="DegV"/>
</dbReference>
<dbReference type="SUPFAM" id="SSF82549">
    <property type="entry name" value="DAK1/DegV-like"/>
    <property type="match status" value="1"/>
</dbReference>
<gene>
    <name evidence="3" type="ORF">FC64_GL001341</name>
</gene>
<dbReference type="PANTHER" id="PTHR33434:SF2">
    <property type="entry name" value="FATTY ACID-BINDING PROTEIN TM_1468"/>
    <property type="match status" value="1"/>
</dbReference>
<name>A0A0R1ZHP7_9LACO</name>
<dbReference type="PANTHER" id="PTHR33434">
    <property type="entry name" value="DEGV DOMAIN-CONTAINING PROTEIN DR_1986-RELATED"/>
    <property type="match status" value="1"/>
</dbReference>
<keyword evidence="2" id="KW-0446">Lipid-binding</keyword>
<keyword evidence="4" id="KW-1185">Reference proteome</keyword>
<dbReference type="Pfam" id="PF02645">
    <property type="entry name" value="DegV"/>
    <property type="match status" value="1"/>
</dbReference>
<evidence type="ECO:0008006" key="5">
    <source>
        <dbReference type="Google" id="ProtNLM"/>
    </source>
</evidence>
<dbReference type="Proteomes" id="UP000051291">
    <property type="component" value="Unassembled WGS sequence"/>
</dbReference>
<dbReference type="GO" id="GO:0008289">
    <property type="term" value="F:lipid binding"/>
    <property type="evidence" value="ECO:0007669"/>
    <property type="project" value="UniProtKB-KW"/>
</dbReference>
<dbReference type="PROSITE" id="PS51482">
    <property type="entry name" value="DEGV"/>
    <property type="match status" value="1"/>
</dbReference>
<comment type="function">
    <text evidence="1">May bind long-chain fatty acids, such as palmitate, and may play a role in lipid transport or fatty acid metabolism.</text>
</comment>
<dbReference type="Gene3D" id="3.40.50.10170">
    <property type="match status" value="1"/>
</dbReference>
<reference evidence="3 4" key="1">
    <citation type="journal article" date="2015" name="Genome Announc.">
        <title>Expanding the biotechnology potential of lactobacilli through comparative genomics of 213 strains and associated genera.</title>
        <authorList>
            <person name="Sun Z."/>
            <person name="Harris H.M."/>
            <person name="McCann A."/>
            <person name="Guo C."/>
            <person name="Argimon S."/>
            <person name="Zhang W."/>
            <person name="Yang X."/>
            <person name="Jeffery I.B."/>
            <person name="Cooney J.C."/>
            <person name="Kagawa T.F."/>
            <person name="Liu W."/>
            <person name="Song Y."/>
            <person name="Salvetti E."/>
            <person name="Wrobel A."/>
            <person name="Rasinkangas P."/>
            <person name="Parkhill J."/>
            <person name="Rea M.C."/>
            <person name="O'Sullivan O."/>
            <person name="Ritari J."/>
            <person name="Douillard F.P."/>
            <person name="Paul Ross R."/>
            <person name="Yang R."/>
            <person name="Briner A.E."/>
            <person name="Felis G.E."/>
            <person name="de Vos W.M."/>
            <person name="Barrangou R."/>
            <person name="Klaenhammer T.R."/>
            <person name="Caufield P.W."/>
            <person name="Cui Y."/>
            <person name="Zhang H."/>
            <person name="O'Toole P.W."/>
        </authorList>
    </citation>
    <scope>NUCLEOTIDE SEQUENCE [LARGE SCALE GENOMIC DNA]</scope>
    <source>
        <strain evidence="3 4">DSM 20653</strain>
    </source>
</reference>
<dbReference type="PATRIC" id="fig|1423820.4.peg.1367"/>
<evidence type="ECO:0000256" key="2">
    <source>
        <dbReference type="ARBA" id="ARBA00023121"/>
    </source>
</evidence>
<dbReference type="AlphaFoldDB" id="A0A0R1ZHP7"/>
<dbReference type="InterPro" id="IPR050270">
    <property type="entry name" value="DegV_domain_contain"/>
</dbReference>